<feature type="transmembrane region" description="Helical" evidence="9">
    <location>
        <begin position="128"/>
        <end position="144"/>
    </location>
</feature>
<name>A0ABP7I9A4_9ACTN</name>
<dbReference type="InterPro" id="IPR003594">
    <property type="entry name" value="HATPase_dom"/>
</dbReference>
<evidence type="ECO:0000256" key="6">
    <source>
        <dbReference type="ARBA" id="ARBA00022777"/>
    </source>
</evidence>
<evidence type="ECO:0000256" key="3">
    <source>
        <dbReference type="ARBA" id="ARBA00022553"/>
    </source>
</evidence>
<evidence type="ECO:0000256" key="8">
    <source>
        <dbReference type="ARBA" id="ARBA00023012"/>
    </source>
</evidence>
<evidence type="ECO:0000256" key="1">
    <source>
        <dbReference type="ARBA" id="ARBA00000085"/>
    </source>
</evidence>
<keyword evidence="6 11" id="KW-0418">Kinase</keyword>
<evidence type="ECO:0000259" key="10">
    <source>
        <dbReference type="PROSITE" id="PS50109"/>
    </source>
</evidence>
<feature type="transmembrane region" description="Helical" evidence="9">
    <location>
        <begin position="104"/>
        <end position="122"/>
    </location>
</feature>
<organism evidence="11 12">
    <name type="scientific">Sphaerisporangium flaviroseum</name>
    <dbReference type="NCBI Taxonomy" id="509199"/>
    <lineage>
        <taxon>Bacteria</taxon>
        <taxon>Bacillati</taxon>
        <taxon>Actinomycetota</taxon>
        <taxon>Actinomycetes</taxon>
        <taxon>Streptosporangiales</taxon>
        <taxon>Streptosporangiaceae</taxon>
        <taxon>Sphaerisporangium</taxon>
    </lineage>
</organism>
<evidence type="ECO:0000256" key="2">
    <source>
        <dbReference type="ARBA" id="ARBA00012438"/>
    </source>
</evidence>
<dbReference type="InterPro" id="IPR005467">
    <property type="entry name" value="His_kinase_dom"/>
</dbReference>
<feature type="transmembrane region" description="Helical" evidence="9">
    <location>
        <begin position="74"/>
        <end position="92"/>
    </location>
</feature>
<dbReference type="Proteomes" id="UP001500888">
    <property type="component" value="Unassembled WGS sequence"/>
</dbReference>
<dbReference type="Pfam" id="PF07730">
    <property type="entry name" value="HisKA_3"/>
    <property type="match status" value="1"/>
</dbReference>
<evidence type="ECO:0000313" key="11">
    <source>
        <dbReference type="EMBL" id="GAA3812705.1"/>
    </source>
</evidence>
<evidence type="ECO:0000256" key="7">
    <source>
        <dbReference type="ARBA" id="ARBA00022840"/>
    </source>
</evidence>
<dbReference type="SUPFAM" id="SSF55874">
    <property type="entry name" value="ATPase domain of HSP90 chaperone/DNA topoisomerase II/histidine kinase"/>
    <property type="match status" value="1"/>
</dbReference>
<evidence type="ECO:0000256" key="5">
    <source>
        <dbReference type="ARBA" id="ARBA00022741"/>
    </source>
</evidence>
<dbReference type="Gene3D" id="1.20.5.1930">
    <property type="match status" value="1"/>
</dbReference>
<dbReference type="Gene3D" id="3.30.565.10">
    <property type="entry name" value="Histidine kinase-like ATPase, C-terminal domain"/>
    <property type="match status" value="1"/>
</dbReference>
<keyword evidence="8" id="KW-0902">Two-component regulatory system</keyword>
<keyword evidence="9" id="KW-1133">Transmembrane helix</keyword>
<dbReference type="PANTHER" id="PTHR24421:SF10">
    <property type="entry name" value="NITRATE_NITRITE SENSOR PROTEIN NARQ"/>
    <property type="match status" value="1"/>
</dbReference>
<sequence>MAGGFGSAPACADRQVTVGQIRSSFWVVRGPAAYAPGVSSSRILRWVSSILYGAVLVSGLYYDLVHLGPSRPLPPVAGFLGGMAALFALDLVEGRRYPVRTPPGPAVVLLCLRLSLVITVAALDGSGLSRILLVLVPFTAYFAFGRKVSVALAVACVAVVVTGYSLTAPRWYVEAAYVSDLLMFCAGLVLTVTMAAVAVGERESRTRLEQANARLSAYAAQVAELSATAERVRVARDIHDGLGHHLTAISVLLEKASAFSSRDPAVAGQALTDARASTRRALDDVRRSVRALRTPEQEPFSLTAALTELVRDADSGSPAIGLEVTGDETACDMPARAALYRAAQEGLTNARRHARAGQVWVRLTFDGPEAKLVVSDDGRGVDGRREGFGLTGMRERVQLLGGDVSLVSEPGAGTRLTVTIPGTTRVASSHGHALQATP</sequence>
<evidence type="ECO:0000313" key="12">
    <source>
        <dbReference type="Proteomes" id="UP001500888"/>
    </source>
</evidence>
<dbReference type="InterPro" id="IPR011712">
    <property type="entry name" value="Sig_transdc_His_kin_sub3_dim/P"/>
</dbReference>
<dbReference type="InterPro" id="IPR036890">
    <property type="entry name" value="HATPase_C_sf"/>
</dbReference>
<keyword evidence="4" id="KW-0808">Transferase</keyword>
<keyword evidence="9" id="KW-0812">Transmembrane</keyword>
<keyword evidence="7" id="KW-0067">ATP-binding</keyword>
<protein>
    <recommendedName>
        <fullName evidence="2">histidine kinase</fullName>
        <ecNumber evidence="2">2.7.13.3</ecNumber>
    </recommendedName>
</protein>
<reference evidence="12" key="1">
    <citation type="journal article" date="2019" name="Int. J. Syst. Evol. Microbiol.">
        <title>The Global Catalogue of Microorganisms (GCM) 10K type strain sequencing project: providing services to taxonomists for standard genome sequencing and annotation.</title>
        <authorList>
            <consortium name="The Broad Institute Genomics Platform"/>
            <consortium name="The Broad Institute Genome Sequencing Center for Infectious Disease"/>
            <person name="Wu L."/>
            <person name="Ma J."/>
        </authorList>
    </citation>
    <scope>NUCLEOTIDE SEQUENCE [LARGE SCALE GENOMIC DNA]</scope>
    <source>
        <strain evidence="12">JCM 16908</strain>
    </source>
</reference>
<evidence type="ECO:0000256" key="9">
    <source>
        <dbReference type="SAM" id="Phobius"/>
    </source>
</evidence>
<dbReference type="EMBL" id="BAAAZR010000008">
    <property type="protein sequence ID" value="GAA3812705.1"/>
    <property type="molecule type" value="Genomic_DNA"/>
</dbReference>
<proteinExistence type="predicted"/>
<comment type="caution">
    <text evidence="11">The sequence shown here is derived from an EMBL/GenBank/DDBJ whole genome shotgun (WGS) entry which is preliminary data.</text>
</comment>
<feature type="transmembrane region" description="Helical" evidence="9">
    <location>
        <begin position="151"/>
        <end position="169"/>
    </location>
</feature>
<evidence type="ECO:0000256" key="4">
    <source>
        <dbReference type="ARBA" id="ARBA00022679"/>
    </source>
</evidence>
<dbReference type="EC" id="2.7.13.3" evidence="2"/>
<dbReference type="PANTHER" id="PTHR24421">
    <property type="entry name" value="NITRATE/NITRITE SENSOR PROTEIN NARX-RELATED"/>
    <property type="match status" value="1"/>
</dbReference>
<keyword evidence="3" id="KW-0597">Phosphoprotein</keyword>
<dbReference type="Pfam" id="PF02518">
    <property type="entry name" value="HATPase_c"/>
    <property type="match status" value="1"/>
</dbReference>
<gene>
    <name evidence="11" type="ORF">GCM10022226_36760</name>
</gene>
<feature type="transmembrane region" description="Helical" evidence="9">
    <location>
        <begin position="181"/>
        <end position="200"/>
    </location>
</feature>
<dbReference type="CDD" id="cd16917">
    <property type="entry name" value="HATPase_UhpB-NarQ-NarX-like"/>
    <property type="match status" value="1"/>
</dbReference>
<dbReference type="InterPro" id="IPR050482">
    <property type="entry name" value="Sensor_HK_TwoCompSys"/>
</dbReference>
<keyword evidence="12" id="KW-1185">Reference proteome</keyword>
<dbReference type="PROSITE" id="PS50109">
    <property type="entry name" value="HIS_KIN"/>
    <property type="match status" value="1"/>
</dbReference>
<comment type="catalytic activity">
    <reaction evidence="1">
        <text>ATP + protein L-histidine = ADP + protein N-phospho-L-histidine.</text>
        <dbReference type="EC" id="2.7.13.3"/>
    </reaction>
</comment>
<dbReference type="SMART" id="SM00387">
    <property type="entry name" value="HATPase_c"/>
    <property type="match status" value="1"/>
</dbReference>
<dbReference type="GO" id="GO:0016301">
    <property type="term" value="F:kinase activity"/>
    <property type="evidence" value="ECO:0007669"/>
    <property type="project" value="UniProtKB-KW"/>
</dbReference>
<feature type="domain" description="Histidine kinase" evidence="10">
    <location>
        <begin position="339"/>
        <end position="424"/>
    </location>
</feature>
<keyword evidence="5" id="KW-0547">Nucleotide-binding</keyword>
<keyword evidence="9" id="KW-0472">Membrane</keyword>
<accession>A0ABP7I9A4</accession>
<feature type="transmembrane region" description="Helical" evidence="9">
    <location>
        <begin position="43"/>
        <end position="62"/>
    </location>
</feature>